<evidence type="ECO:0000256" key="1">
    <source>
        <dbReference type="SAM" id="MobiDB-lite"/>
    </source>
</evidence>
<gene>
    <name evidence="2" type="ORF">BECKLPF1236B_GA0070989_12561</name>
</gene>
<proteinExistence type="predicted"/>
<reference evidence="2" key="1">
    <citation type="submission" date="2019-02" db="EMBL/GenBank/DDBJ databases">
        <authorList>
            <person name="Gruber-Vodicka R. H."/>
            <person name="Seah K. B. B."/>
        </authorList>
    </citation>
    <scope>NUCLEOTIDE SEQUENCE</scope>
    <source>
        <strain evidence="2">BECK_S313</strain>
    </source>
</reference>
<feature type="region of interest" description="Disordered" evidence="1">
    <location>
        <begin position="40"/>
        <end position="63"/>
    </location>
</feature>
<protein>
    <submittedName>
        <fullName evidence="2">Uncharacterized protein</fullName>
    </submittedName>
</protein>
<evidence type="ECO:0000313" key="2">
    <source>
        <dbReference type="EMBL" id="VFK21447.1"/>
    </source>
</evidence>
<name>A0A450WWQ4_9GAMM</name>
<dbReference type="EMBL" id="CAADFK010000256">
    <property type="protein sequence ID" value="VFK21447.1"/>
    <property type="molecule type" value="Genomic_DNA"/>
</dbReference>
<dbReference type="AlphaFoldDB" id="A0A450WWQ4"/>
<organism evidence="2">
    <name type="scientific">Candidatus Kentrum sp. LPFa</name>
    <dbReference type="NCBI Taxonomy" id="2126335"/>
    <lineage>
        <taxon>Bacteria</taxon>
        <taxon>Pseudomonadati</taxon>
        <taxon>Pseudomonadota</taxon>
        <taxon>Gammaproteobacteria</taxon>
        <taxon>Candidatus Kentrum</taxon>
    </lineage>
</organism>
<accession>A0A450WWQ4</accession>
<sequence length="63" mass="7254">MSTPMNNSENLALQWEIARVKADMTNLETRLDNLYREAIDYHSREGERETPTEAGREGDARVT</sequence>